<accession>A0ABS2J0V1</accession>
<dbReference type="RefSeq" id="WP_204927921.1">
    <property type="nucleotide sequence ID" value="NZ_JAFEUC010000017.1"/>
</dbReference>
<gene>
    <name evidence="2" type="ORF">JQX11_27955</name>
</gene>
<evidence type="ECO:0000313" key="3">
    <source>
        <dbReference type="Proteomes" id="UP001518872"/>
    </source>
</evidence>
<dbReference type="EMBL" id="JAFEUC010000017">
    <property type="protein sequence ID" value="MBM7080158.1"/>
    <property type="molecule type" value="Genomic_DNA"/>
</dbReference>
<dbReference type="InterPro" id="IPR002934">
    <property type="entry name" value="Polymerase_NTP_transf_dom"/>
</dbReference>
<comment type="caution">
    <text evidence="2">The sequence shown here is derived from an EMBL/GenBank/DDBJ whole genome shotgun (WGS) entry which is preliminary data.</text>
</comment>
<protein>
    <submittedName>
        <fullName evidence="2">Nucleotidyltransferase domain-containing protein</fullName>
    </submittedName>
</protein>
<reference evidence="2 3" key="1">
    <citation type="submission" date="2021-02" db="EMBL/GenBank/DDBJ databases">
        <authorList>
            <person name="Ra J.-S."/>
        </authorList>
    </citation>
    <scope>NUCLEOTIDE SEQUENCE [LARGE SCALE GENOMIC DNA]</scope>
    <source>
        <strain evidence="2 3">MMS20-R1-14</strain>
    </source>
</reference>
<organism evidence="2 3">
    <name type="scientific">Micromonospora humida</name>
    <dbReference type="NCBI Taxonomy" id="2809018"/>
    <lineage>
        <taxon>Bacteria</taxon>
        <taxon>Bacillati</taxon>
        <taxon>Actinomycetota</taxon>
        <taxon>Actinomycetes</taxon>
        <taxon>Micromonosporales</taxon>
        <taxon>Micromonosporaceae</taxon>
        <taxon>Micromonospora</taxon>
    </lineage>
</organism>
<sequence length="241" mass="26375">MATPPAAVRDLGHELKELGWVSDLLVAGSLATGDYVPRISDLDLVALVDGPVDTGRQAALSVIHRRLDSGSGAGFSLGCVYVDTATVSEIEEQHPTWTHGQLVHRILSRVTRAELARHGYEVFGRSPREVFPAVSAEDIRAAARAELTGYWAWAARRPWIWVDPTIAELGLTSMARGRHALDKGELLTKTQAIEQAHAPTWLIDQLSARRRGEAVSSPRIRTAVVAWLDARRTVARAKRAL</sequence>
<dbReference type="InterPro" id="IPR043519">
    <property type="entry name" value="NT_sf"/>
</dbReference>
<name>A0ABS2J0V1_9ACTN</name>
<proteinExistence type="predicted"/>
<evidence type="ECO:0000259" key="1">
    <source>
        <dbReference type="Pfam" id="PF01909"/>
    </source>
</evidence>
<keyword evidence="3" id="KW-1185">Reference proteome</keyword>
<dbReference type="Proteomes" id="UP001518872">
    <property type="component" value="Unassembled WGS sequence"/>
</dbReference>
<dbReference type="Pfam" id="PF01909">
    <property type="entry name" value="NTP_transf_2"/>
    <property type="match status" value="1"/>
</dbReference>
<evidence type="ECO:0000313" key="2">
    <source>
        <dbReference type="EMBL" id="MBM7080158.1"/>
    </source>
</evidence>
<dbReference type="SUPFAM" id="SSF81301">
    <property type="entry name" value="Nucleotidyltransferase"/>
    <property type="match status" value="1"/>
</dbReference>
<feature type="domain" description="Polymerase nucleotidyl transferase" evidence="1">
    <location>
        <begin position="14"/>
        <end position="53"/>
    </location>
</feature>